<protein>
    <recommendedName>
        <fullName evidence="7">Uridine 5'-monophosphate synthase</fullName>
        <ecNumber evidence="5">2.4.2.10</ecNumber>
        <ecNumber evidence="6">4.1.1.23</ecNumber>
    </recommendedName>
</protein>
<keyword evidence="13" id="KW-0511">Multifunctional enzyme</keyword>
<dbReference type="InterPro" id="IPR013785">
    <property type="entry name" value="Aldolase_TIM"/>
</dbReference>
<feature type="active site" description="For OMPdecase activity" evidence="14">
    <location>
        <position position="290"/>
    </location>
</feature>
<dbReference type="EC" id="2.4.2.10" evidence="5"/>
<keyword evidence="11" id="KW-0665">Pyrimidine biosynthesis</keyword>
<dbReference type="PROSITE" id="PS00156">
    <property type="entry name" value="OMPDECASE"/>
    <property type="match status" value="1"/>
</dbReference>
<evidence type="ECO:0000256" key="13">
    <source>
        <dbReference type="ARBA" id="ARBA00023268"/>
    </source>
</evidence>
<dbReference type="CDD" id="cd04725">
    <property type="entry name" value="OMP_decarboxylase_like"/>
    <property type="match status" value="1"/>
</dbReference>
<dbReference type="InterPro" id="IPR023031">
    <property type="entry name" value="OPRT"/>
</dbReference>
<feature type="active site" description="For OMPdecase activity" evidence="14">
    <location>
        <position position="295"/>
    </location>
</feature>
<dbReference type="SUPFAM" id="SSF53271">
    <property type="entry name" value="PRTase-like"/>
    <property type="match status" value="1"/>
</dbReference>
<reference evidence="17" key="1">
    <citation type="journal article" date="2020" name="J. Eukaryot. Microbiol.">
        <title>De novo Sequencing, Assembly and Annotation of the Transcriptome for the Free-Living Testate Amoeba Arcella intermedia.</title>
        <authorList>
            <person name="Ribeiro G.M."/>
            <person name="Porfirio-Sousa A.L."/>
            <person name="Maurer-Alcala X.X."/>
            <person name="Katz L.A."/>
            <person name="Lahr D.J.G."/>
        </authorList>
    </citation>
    <scope>NUCLEOTIDE SEQUENCE</scope>
</reference>
<dbReference type="EC" id="4.1.1.23" evidence="6"/>
<evidence type="ECO:0000256" key="3">
    <source>
        <dbReference type="ARBA" id="ARBA00006221"/>
    </source>
</evidence>
<evidence type="ECO:0000256" key="8">
    <source>
        <dbReference type="ARBA" id="ARBA00022676"/>
    </source>
</evidence>
<evidence type="ECO:0000256" key="5">
    <source>
        <dbReference type="ARBA" id="ARBA00011971"/>
    </source>
</evidence>
<dbReference type="GO" id="GO:0004590">
    <property type="term" value="F:orotidine-5'-phosphate decarboxylase activity"/>
    <property type="evidence" value="ECO:0007669"/>
    <property type="project" value="UniProtKB-EC"/>
</dbReference>
<keyword evidence="8" id="KW-0328">Glycosyltransferase</keyword>
<dbReference type="FunFam" id="3.40.50.2020:FF:000025">
    <property type="entry name" value="Uridine monophosphate synthetase"/>
    <property type="match status" value="1"/>
</dbReference>
<dbReference type="GO" id="GO:0004588">
    <property type="term" value="F:orotate phosphoribosyltransferase activity"/>
    <property type="evidence" value="ECO:0007669"/>
    <property type="project" value="UniProtKB-EC"/>
</dbReference>
<dbReference type="Gene3D" id="3.40.50.2020">
    <property type="match status" value="1"/>
</dbReference>
<feature type="binding site" evidence="15">
    <location>
        <position position="237"/>
    </location>
    <ligand>
        <name>substrate</name>
    </ligand>
</feature>
<feature type="active site" description="For OMPdecase activity" evidence="14">
    <location>
        <position position="292"/>
    </location>
</feature>
<evidence type="ECO:0000256" key="11">
    <source>
        <dbReference type="ARBA" id="ARBA00022975"/>
    </source>
</evidence>
<comment type="similarity">
    <text evidence="3">In the N-terminal section; belongs to the purine/pyrimidine phosphoribosyltransferase family.</text>
</comment>
<feature type="binding site" evidence="15">
    <location>
        <position position="428"/>
    </location>
    <ligand>
        <name>substrate</name>
    </ligand>
</feature>
<keyword evidence="12" id="KW-0456">Lyase</keyword>
<comment type="pathway">
    <text evidence="2">Pyrimidine metabolism; UMP biosynthesis via de novo pathway; UMP from orotate: step 1/2.</text>
</comment>
<evidence type="ECO:0000256" key="6">
    <source>
        <dbReference type="ARBA" id="ARBA00012321"/>
    </source>
</evidence>
<comment type="pathway">
    <text evidence="1">Pyrimidine metabolism; UMP biosynthesis via de novo pathway; UMP from orotate: step 2/2.</text>
</comment>
<evidence type="ECO:0000256" key="12">
    <source>
        <dbReference type="ARBA" id="ARBA00023239"/>
    </source>
</evidence>
<dbReference type="NCBIfam" id="TIGR01740">
    <property type="entry name" value="pyrF"/>
    <property type="match status" value="1"/>
</dbReference>
<dbReference type="InterPro" id="IPR004467">
    <property type="entry name" value="Or_phspho_trans_dom"/>
</dbReference>
<dbReference type="NCBIfam" id="TIGR00336">
    <property type="entry name" value="pyrE"/>
    <property type="match status" value="1"/>
</dbReference>
<dbReference type="GO" id="GO:0006207">
    <property type="term" value="P:'de novo' pyrimidine nucleobase biosynthetic process"/>
    <property type="evidence" value="ECO:0007669"/>
    <property type="project" value="InterPro"/>
</dbReference>
<dbReference type="HAMAP" id="MF_01208">
    <property type="entry name" value="PyrE"/>
    <property type="match status" value="1"/>
</dbReference>
<sequence>MILSLHSIGAIKFGAFKLKSGVTSPIYIDLRVLVSHPATLKQVGDAIISRIRAEGLHFDLLCGVPYTALPIASWMSFKENWPMVMFRKEVKNYGTKQQLEGNWKKGQKCVVIEDIVTSGGSVIDVADILKKHGLTVEHLIVFLDREQGGENNIKQKGYQLHSILKISHLLKVLRDHNRITQEQLMEVNSFLKGTNLEVKKPKELTFGERAELCKNETGRRLFKIMHEKQTNLCVSADLTESKKLLDLVDLIGPEICMAKIHVDILTDFSTNFLEKLTQLSKKHNFLIFEDRKFTDIGNTAKLQYSGGIYQIAEWAHITNSHIISGASSVAAMREVGLPKQRGLLLLAQMSTVDTFTGEGTVESSVAVAKQFPDFVIGFIAQGKISEDPAHIICTPGVNLSKTGDDKGQNYNHPEYLVKNKGSDVLIVGRGILDSPSPLQAAQTYRHLSWTAYQKRIGSSSPKL</sequence>
<proteinExistence type="inferred from homology"/>
<evidence type="ECO:0000256" key="7">
    <source>
        <dbReference type="ARBA" id="ARBA00015047"/>
    </source>
</evidence>
<dbReference type="UniPathway" id="UPA00070">
    <property type="reaction ID" value="UER00119"/>
</dbReference>
<dbReference type="PANTHER" id="PTHR19278:SF9">
    <property type="entry name" value="URIDINE 5'-MONOPHOSPHATE SYNTHASE"/>
    <property type="match status" value="1"/>
</dbReference>
<organism evidence="17">
    <name type="scientific">Arcella intermedia</name>
    <dbReference type="NCBI Taxonomy" id="1963864"/>
    <lineage>
        <taxon>Eukaryota</taxon>
        <taxon>Amoebozoa</taxon>
        <taxon>Tubulinea</taxon>
        <taxon>Elardia</taxon>
        <taxon>Arcellinida</taxon>
        <taxon>Sphaerothecina</taxon>
        <taxon>Arcellidae</taxon>
        <taxon>Arcella</taxon>
    </lineage>
</organism>
<dbReference type="InterPro" id="IPR000836">
    <property type="entry name" value="PRTase_dom"/>
</dbReference>
<dbReference type="SMART" id="SM00934">
    <property type="entry name" value="OMPdecase"/>
    <property type="match status" value="1"/>
</dbReference>
<evidence type="ECO:0000256" key="4">
    <source>
        <dbReference type="ARBA" id="ARBA00009769"/>
    </source>
</evidence>
<dbReference type="InterPro" id="IPR001754">
    <property type="entry name" value="OMPdeCOase_dom"/>
</dbReference>
<evidence type="ECO:0000256" key="2">
    <source>
        <dbReference type="ARBA" id="ARBA00004889"/>
    </source>
</evidence>
<feature type="binding site" evidence="15">
    <location>
        <position position="408"/>
    </location>
    <ligand>
        <name>substrate</name>
    </ligand>
</feature>
<feature type="binding site" evidence="15">
    <location>
        <position position="350"/>
    </location>
    <ligand>
        <name>substrate</name>
    </ligand>
</feature>
<evidence type="ECO:0000256" key="14">
    <source>
        <dbReference type="PIRSR" id="PIRSR614732-1"/>
    </source>
</evidence>
<name>A0A6B2L3B9_9EUKA</name>
<evidence type="ECO:0000256" key="9">
    <source>
        <dbReference type="ARBA" id="ARBA00022679"/>
    </source>
</evidence>
<feature type="binding site" evidence="15">
    <location>
        <position position="429"/>
    </location>
    <ligand>
        <name>substrate</name>
    </ligand>
</feature>
<dbReference type="Gene3D" id="3.20.20.70">
    <property type="entry name" value="Aldolase class I"/>
    <property type="match status" value="1"/>
</dbReference>
<dbReference type="FunFam" id="3.20.20.70:FF:000114">
    <property type="entry name" value="Decarboxylase,orotidine phosphate"/>
    <property type="match status" value="1"/>
</dbReference>
<evidence type="ECO:0000256" key="15">
    <source>
        <dbReference type="PIRSR" id="PIRSR614732-2"/>
    </source>
</evidence>
<dbReference type="Pfam" id="PF00215">
    <property type="entry name" value="OMPdecase"/>
    <property type="match status" value="1"/>
</dbReference>
<dbReference type="InterPro" id="IPR018089">
    <property type="entry name" value="OMPdecase_AS"/>
</dbReference>
<dbReference type="SUPFAM" id="SSF51366">
    <property type="entry name" value="Ribulose-phoshate binding barrel"/>
    <property type="match status" value="1"/>
</dbReference>
<feature type="domain" description="Orotidine 5'-phosphate decarboxylase" evidence="16">
    <location>
        <begin position="231"/>
        <end position="444"/>
    </location>
</feature>
<dbReference type="InterPro" id="IPR029057">
    <property type="entry name" value="PRTase-like"/>
</dbReference>
<comment type="similarity">
    <text evidence="4">In the C-terminal section; belongs to the OMP decarboxylase family.</text>
</comment>
<keyword evidence="10" id="KW-0210">Decarboxylase</keyword>
<dbReference type="PANTHER" id="PTHR19278">
    <property type="entry name" value="OROTATE PHOSPHORIBOSYLTRANSFERASE"/>
    <property type="match status" value="1"/>
</dbReference>
<keyword evidence="9" id="KW-0808">Transferase</keyword>
<dbReference type="InterPro" id="IPR011060">
    <property type="entry name" value="RibuloseP-bd_barrel"/>
</dbReference>
<evidence type="ECO:0000256" key="1">
    <source>
        <dbReference type="ARBA" id="ARBA00004861"/>
    </source>
</evidence>
<dbReference type="EMBL" id="GIBP01002515">
    <property type="protein sequence ID" value="NDV31484.1"/>
    <property type="molecule type" value="Transcribed_RNA"/>
</dbReference>
<feature type="binding site" evidence="15">
    <location>
        <position position="259"/>
    </location>
    <ligand>
        <name>substrate</name>
    </ligand>
</feature>
<dbReference type="CDD" id="cd06223">
    <property type="entry name" value="PRTases_typeI"/>
    <property type="match status" value="1"/>
</dbReference>
<evidence type="ECO:0000256" key="10">
    <source>
        <dbReference type="ARBA" id="ARBA00022793"/>
    </source>
</evidence>
<dbReference type="AlphaFoldDB" id="A0A6B2L3B9"/>
<evidence type="ECO:0000259" key="16">
    <source>
        <dbReference type="SMART" id="SM00934"/>
    </source>
</evidence>
<dbReference type="InterPro" id="IPR014732">
    <property type="entry name" value="OMPdecase"/>
</dbReference>
<dbReference type="Pfam" id="PF00156">
    <property type="entry name" value="Pribosyltran"/>
    <property type="match status" value="1"/>
</dbReference>
<accession>A0A6B2L3B9</accession>
<dbReference type="GO" id="GO:0044205">
    <property type="term" value="P:'de novo' UMP biosynthetic process"/>
    <property type="evidence" value="ECO:0007669"/>
    <property type="project" value="UniProtKB-UniPathway"/>
</dbReference>
<evidence type="ECO:0000313" key="17">
    <source>
        <dbReference type="EMBL" id="NDV31484.1"/>
    </source>
</evidence>